<keyword evidence="1" id="KW-0812">Transmembrane</keyword>
<evidence type="ECO:0000313" key="4">
    <source>
        <dbReference type="Proteomes" id="UP001451571"/>
    </source>
</evidence>
<dbReference type="Proteomes" id="UP001451571">
    <property type="component" value="Chromosome"/>
</dbReference>
<dbReference type="PROSITE" id="PS51257">
    <property type="entry name" value="PROKAR_LIPOPROTEIN"/>
    <property type="match status" value="1"/>
</dbReference>
<keyword evidence="1" id="KW-1133">Transmembrane helix</keyword>
<dbReference type="Gene3D" id="3.90.1010.20">
    <property type="match status" value="1"/>
</dbReference>
<proteinExistence type="predicted"/>
<evidence type="ECO:0000313" key="3">
    <source>
        <dbReference type="EMBL" id="XAH75511.1"/>
    </source>
</evidence>
<dbReference type="Pfam" id="PF04205">
    <property type="entry name" value="FMN_bind"/>
    <property type="match status" value="1"/>
</dbReference>
<reference evidence="3 4" key="1">
    <citation type="submission" date="2024-02" db="EMBL/GenBank/DDBJ databases">
        <title>Bacterial strain from lacustrine sediment.</title>
        <authorList>
            <person name="Petit C."/>
            <person name="Fadhlaoui K."/>
        </authorList>
    </citation>
    <scope>NUCLEOTIDE SEQUENCE [LARGE SCALE GENOMIC DNA]</scope>
    <source>
        <strain evidence="3 4">IPX-CK</strain>
    </source>
</reference>
<gene>
    <name evidence="3" type="ORF">V6984_07060</name>
</gene>
<feature type="domain" description="FMN-binding" evidence="2">
    <location>
        <begin position="64"/>
        <end position="129"/>
    </location>
</feature>
<dbReference type="InterPro" id="IPR007329">
    <property type="entry name" value="FMN-bd"/>
</dbReference>
<feature type="transmembrane region" description="Helical" evidence="1">
    <location>
        <begin position="7"/>
        <end position="27"/>
    </location>
</feature>
<evidence type="ECO:0000259" key="2">
    <source>
        <dbReference type="SMART" id="SM00900"/>
    </source>
</evidence>
<protein>
    <submittedName>
        <fullName evidence="3">FMN-binding protein</fullName>
    </submittedName>
</protein>
<sequence length="130" mass="14344">MSDKKKIVIYVITFVLLVAFACLVIYLKSVSDYKKAVKSIVFEEIDLAEVADGVYTGDCNVNFIYAKVEVTVQDGRIENISILEHRNERGESAEAVVDKIVEEQKIDVDAVSGATNSSNVLKKAVENALE</sequence>
<organism evidence="3 4">
    <name type="scientific">Kineothrix sedimenti</name>
    <dbReference type="NCBI Taxonomy" id="3123317"/>
    <lineage>
        <taxon>Bacteria</taxon>
        <taxon>Bacillati</taxon>
        <taxon>Bacillota</taxon>
        <taxon>Clostridia</taxon>
        <taxon>Lachnospirales</taxon>
        <taxon>Lachnospiraceae</taxon>
        <taxon>Kineothrix</taxon>
    </lineage>
</organism>
<accession>A0ABZ3F200</accession>
<dbReference type="SMART" id="SM00900">
    <property type="entry name" value="FMN_bind"/>
    <property type="match status" value="1"/>
</dbReference>
<keyword evidence="1" id="KW-0472">Membrane</keyword>
<keyword evidence="4" id="KW-1185">Reference proteome</keyword>
<dbReference type="EMBL" id="CP146256">
    <property type="protein sequence ID" value="XAH75511.1"/>
    <property type="molecule type" value="Genomic_DNA"/>
</dbReference>
<evidence type="ECO:0000256" key="1">
    <source>
        <dbReference type="SAM" id="Phobius"/>
    </source>
</evidence>
<dbReference type="RefSeq" id="WP_342759077.1">
    <property type="nucleotide sequence ID" value="NZ_CP146256.1"/>
</dbReference>
<name>A0ABZ3F200_9FIRM</name>